<name>A0A1N7KDY3_9RHOB</name>
<evidence type="ECO:0000256" key="1">
    <source>
        <dbReference type="SAM" id="SignalP"/>
    </source>
</evidence>
<sequence length="158" mass="16594">MMARGAMLVGMCGAMGLAGCAGSAVPDSATGTSSALATEAVAVARLCLDQGLAPAPVVQGLQVRGYVARVPLSPVLSPADTELRLGILPQSPCTIHVERTYAKLVARAMENELRGQGFGKTDTRNVWTDGPRRIRMERSTIRTARYVENNVAISLSPG</sequence>
<keyword evidence="3" id="KW-1185">Reference proteome</keyword>
<dbReference type="Proteomes" id="UP000186141">
    <property type="component" value="Unassembled WGS sequence"/>
</dbReference>
<dbReference type="PROSITE" id="PS51257">
    <property type="entry name" value="PROKAR_LIPOPROTEIN"/>
    <property type="match status" value="1"/>
</dbReference>
<dbReference type="AlphaFoldDB" id="A0A1N7KDY3"/>
<feature type="chain" id="PRO_5012704099" description="Lipoprotein" evidence="1">
    <location>
        <begin position="24"/>
        <end position="158"/>
    </location>
</feature>
<evidence type="ECO:0000313" key="3">
    <source>
        <dbReference type="Proteomes" id="UP000186141"/>
    </source>
</evidence>
<protein>
    <recommendedName>
        <fullName evidence="4">Lipoprotein</fullName>
    </recommendedName>
</protein>
<dbReference type="OrthoDB" id="9843415at2"/>
<evidence type="ECO:0008006" key="4">
    <source>
        <dbReference type="Google" id="ProtNLM"/>
    </source>
</evidence>
<dbReference type="EMBL" id="FTOT01000001">
    <property type="protein sequence ID" value="SIS59680.1"/>
    <property type="molecule type" value="Genomic_DNA"/>
</dbReference>
<gene>
    <name evidence="2" type="ORF">SAMN05421774_101361</name>
</gene>
<dbReference type="STRING" id="1086013.SAMN05421774_101361"/>
<organism evidence="2 3">
    <name type="scientific">Gemmobacter megaterium</name>
    <dbReference type="NCBI Taxonomy" id="1086013"/>
    <lineage>
        <taxon>Bacteria</taxon>
        <taxon>Pseudomonadati</taxon>
        <taxon>Pseudomonadota</taxon>
        <taxon>Alphaproteobacteria</taxon>
        <taxon>Rhodobacterales</taxon>
        <taxon>Paracoccaceae</taxon>
        <taxon>Gemmobacter</taxon>
    </lineage>
</organism>
<accession>A0A1N7KDY3</accession>
<evidence type="ECO:0000313" key="2">
    <source>
        <dbReference type="EMBL" id="SIS59680.1"/>
    </source>
</evidence>
<proteinExistence type="predicted"/>
<dbReference type="RefSeq" id="WP_076528110.1">
    <property type="nucleotide sequence ID" value="NZ_BMEH01000001.1"/>
</dbReference>
<keyword evidence="1" id="KW-0732">Signal</keyword>
<feature type="signal peptide" evidence="1">
    <location>
        <begin position="1"/>
        <end position="23"/>
    </location>
</feature>
<reference evidence="2 3" key="1">
    <citation type="submission" date="2017-01" db="EMBL/GenBank/DDBJ databases">
        <authorList>
            <person name="Mah S.A."/>
            <person name="Swanson W.J."/>
            <person name="Moy G.W."/>
            <person name="Vacquier V.D."/>
        </authorList>
    </citation>
    <scope>NUCLEOTIDE SEQUENCE [LARGE SCALE GENOMIC DNA]</scope>
    <source>
        <strain evidence="2 3">DSM 26375</strain>
    </source>
</reference>